<evidence type="ECO:0000256" key="1">
    <source>
        <dbReference type="ARBA" id="ARBA00004906"/>
    </source>
</evidence>
<dbReference type="InterPro" id="IPR000210">
    <property type="entry name" value="BTB/POZ_dom"/>
</dbReference>
<dbReference type="Pfam" id="PF00651">
    <property type="entry name" value="BTB"/>
    <property type="match status" value="1"/>
</dbReference>
<organism evidence="9 10">
    <name type="scientific">Acyrthosiphon pisum</name>
    <name type="common">Pea aphid</name>
    <dbReference type="NCBI Taxonomy" id="7029"/>
    <lineage>
        <taxon>Eukaryota</taxon>
        <taxon>Metazoa</taxon>
        <taxon>Ecdysozoa</taxon>
        <taxon>Arthropoda</taxon>
        <taxon>Hexapoda</taxon>
        <taxon>Insecta</taxon>
        <taxon>Pterygota</taxon>
        <taxon>Neoptera</taxon>
        <taxon>Paraneoptera</taxon>
        <taxon>Hemiptera</taxon>
        <taxon>Sternorrhyncha</taxon>
        <taxon>Aphidomorpha</taxon>
        <taxon>Aphidoidea</taxon>
        <taxon>Aphididae</taxon>
        <taxon>Macrosiphini</taxon>
        <taxon>Acyrthosiphon</taxon>
    </lineage>
</organism>
<dbReference type="EnsemblMetazoa" id="XM_029490431.1">
    <property type="protein sequence ID" value="XP_029346291.1"/>
    <property type="gene ID" value="LOC100575872"/>
</dbReference>
<comment type="pathway">
    <text evidence="1">Protein modification; protein ubiquitination.</text>
</comment>
<dbReference type="SMART" id="SM00612">
    <property type="entry name" value="Kelch"/>
    <property type="match status" value="6"/>
</dbReference>
<accession>A0A8R2JT95</accession>
<dbReference type="OrthoDB" id="191037at2759"/>
<evidence type="ECO:0000256" key="5">
    <source>
        <dbReference type="ARBA" id="ARBA00022786"/>
    </source>
</evidence>
<dbReference type="RefSeq" id="XP_029346291.1">
    <property type="nucleotide sequence ID" value="XM_029490431.1"/>
</dbReference>
<evidence type="ECO:0000256" key="6">
    <source>
        <dbReference type="ARBA" id="ARBA00023203"/>
    </source>
</evidence>
<dbReference type="InterPro" id="IPR011333">
    <property type="entry name" value="SKP1/BTB/POZ_sf"/>
</dbReference>
<dbReference type="PANTHER" id="PTHR24412:SF466">
    <property type="entry name" value="RING CANAL KELCH PROTEIN"/>
    <property type="match status" value="1"/>
</dbReference>
<dbReference type="Gene3D" id="3.30.710.10">
    <property type="entry name" value="Potassium Channel Kv1.1, Chain A"/>
    <property type="match status" value="1"/>
</dbReference>
<dbReference type="FunFam" id="1.25.40.420:FF:000001">
    <property type="entry name" value="Kelch-like family member 12"/>
    <property type="match status" value="1"/>
</dbReference>
<keyword evidence="6" id="KW-0009">Actin-binding</keyword>
<dbReference type="AlphaFoldDB" id="A0A8R2JT95"/>
<dbReference type="PROSITE" id="PS50097">
    <property type="entry name" value="BTB"/>
    <property type="match status" value="1"/>
</dbReference>
<evidence type="ECO:0000313" key="10">
    <source>
        <dbReference type="Proteomes" id="UP000007819"/>
    </source>
</evidence>
<dbReference type="PRINTS" id="PR00501">
    <property type="entry name" value="KELCHREPEAT"/>
</dbReference>
<dbReference type="InterPro" id="IPR015915">
    <property type="entry name" value="Kelch-typ_b-propeller"/>
</dbReference>
<name>A0A8R2JT95_ACYPI</name>
<evidence type="ECO:0000256" key="4">
    <source>
        <dbReference type="ARBA" id="ARBA00022737"/>
    </source>
</evidence>
<comment type="function">
    <text evidence="7">Probable substrate-specific adapter of an E3 ubiquitin-protein ligase complex which mediates the ubiquitination and subsequent proteasomal degradation of target proteins. May have a role in synapse differentiation and growth.</text>
</comment>
<dbReference type="SUPFAM" id="SSF50965">
    <property type="entry name" value="Galactose oxidase, central domain"/>
    <property type="match status" value="2"/>
</dbReference>
<dbReference type="Proteomes" id="UP000007819">
    <property type="component" value="Chromosome A2"/>
</dbReference>
<dbReference type="SUPFAM" id="SSF54695">
    <property type="entry name" value="POZ domain"/>
    <property type="match status" value="1"/>
</dbReference>
<dbReference type="PANTHER" id="PTHR24412">
    <property type="entry name" value="KELCH PROTEIN"/>
    <property type="match status" value="1"/>
</dbReference>
<dbReference type="Gene3D" id="1.25.40.420">
    <property type="match status" value="1"/>
</dbReference>
<sequence length="587" mass="65491">MQNTKQIPEPTRCEPAKYEYKKSSYTEMYKVLQTLRQDEVLCDIKLETDDGGVIFGHKVVLASASPYFLAMFTHFSEKDQDLVAIRQLNSSTLQLLIDFVYSGEISITEKNIQDLLPASNLLQLQEVKNACCDYLQAHLCPTNVIGIIGLADLHSCTTLLTSSELYIQQHFSKVVEHEEFLSLSYEQMVKLISSDELTAPSEEKIFESVVRWVKHELASRKQILPQLMEHVRLPLMSKDYILKNVVDEPLLSNCFKCKDYVVEALSFHLFKSEELNTILHNNRTKPRQRGGTHKVILVVGGSGINFKTLDSTEWYDPKINKWQSGSKMITPRYAGGLAVVKDNFALYLGGRNSESTSQAVDAINLSSELPHWEPNYNMSVKRQRFGVGVIDNCIYAVGGFDGKSILNSAEVFDCRTREWCTISSMTTIRCGHGLGVLNNLLYAVGGSALRTLNSVECYHPSLDRWTPVADMCVRRAGVGVGVLDDVLYAVGGNDGLNVHKSVEAYRPSTGVWYTIPDMHLCRNSAGVAVFDGLLYVVGGNDGSSVLDSVEFYNPNTNKWTMVTASMNVARAEAGVVAIDMPRHFKTC</sequence>
<dbReference type="GO" id="GO:0003779">
    <property type="term" value="F:actin binding"/>
    <property type="evidence" value="ECO:0007669"/>
    <property type="project" value="UniProtKB-KW"/>
</dbReference>
<keyword evidence="10" id="KW-1185">Reference proteome</keyword>
<evidence type="ECO:0000256" key="7">
    <source>
        <dbReference type="ARBA" id="ARBA00043912"/>
    </source>
</evidence>
<dbReference type="InterPro" id="IPR006652">
    <property type="entry name" value="Kelch_1"/>
</dbReference>
<keyword evidence="3" id="KW-0880">Kelch repeat</keyword>
<dbReference type="InterPro" id="IPR011705">
    <property type="entry name" value="BACK"/>
</dbReference>
<dbReference type="PIRSF" id="PIRSF037037">
    <property type="entry name" value="Kelch-like_protein_gigaxonin"/>
    <property type="match status" value="1"/>
</dbReference>
<dbReference type="GeneID" id="100575872"/>
<evidence type="ECO:0000256" key="2">
    <source>
        <dbReference type="ARBA" id="ARBA00013699"/>
    </source>
</evidence>
<dbReference type="Pfam" id="PF01344">
    <property type="entry name" value="Kelch_1"/>
    <property type="match status" value="4"/>
</dbReference>
<dbReference type="Pfam" id="PF07707">
    <property type="entry name" value="BACK"/>
    <property type="match status" value="1"/>
</dbReference>
<dbReference type="SMART" id="SM00875">
    <property type="entry name" value="BACK"/>
    <property type="match status" value="1"/>
</dbReference>
<dbReference type="SMART" id="SM00225">
    <property type="entry name" value="BTB"/>
    <property type="match status" value="1"/>
</dbReference>
<keyword evidence="4" id="KW-0677">Repeat</keyword>
<dbReference type="KEGG" id="api:100575872"/>
<evidence type="ECO:0000256" key="3">
    <source>
        <dbReference type="ARBA" id="ARBA00022441"/>
    </source>
</evidence>
<dbReference type="InterPro" id="IPR011043">
    <property type="entry name" value="Gal_Oxase/kelch_b-propeller"/>
</dbReference>
<reference evidence="9" key="2">
    <citation type="submission" date="2022-06" db="UniProtKB">
        <authorList>
            <consortium name="EnsemblMetazoa"/>
        </authorList>
    </citation>
    <scope>IDENTIFICATION</scope>
</reference>
<dbReference type="Gene3D" id="2.120.10.80">
    <property type="entry name" value="Kelch-type beta propeller"/>
    <property type="match status" value="1"/>
</dbReference>
<evidence type="ECO:0000259" key="8">
    <source>
        <dbReference type="PROSITE" id="PS50097"/>
    </source>
</evidence>
<feature type="domain" description="BTB" evidence="8">
    <location>
        <begin position="42"/>
        <end position="109"/>
    </location>
</feature>
<dbReference type="InterPro" id="IPR017096">
    <property type="entry name" value="BTB-kelch_protein"/>
</dbReference>
<protein>
    <recommendedName>
        <fullName evidence="2">Kelch-like protein diablo</fullName>
    </recommendedName>
</protein>
<evidence type="ECO:0000313" key="9">
    <source>
        <dbReference type="EnsemblMetazoa" id="XP_029346291.1"/>
    </source>
</evidence>
<keyword evidence="5" id="KW-0833">Ubl conjugation pathway</keyword>
<proteinExistence type="predicted"/>
<reference evidence="10" key="1">
    <citation type="submission" date="2010-06" db="EMBL/GenBank/DDBJ databases">
        <authorList>
            <person name="Jiang H."/>
            <person name="Abraham K."/>
            <person name="Ali S."/>
            <person name="Alsbrooks S.L."/>
            <person name="Anim B.N."/>
            <person name="Anosike U.S."/>
            <person name="Attaway T."/>
            <person name="Bandaranaike D.P."/>
            <person name="Battles P.K."/>
            <person name="Bell S.N."/>
            <person name="Bell A.V."/>
            <person name="Beltran B."/>
            <person name="Bickham C."/>
            <person name="Bustamante Y."/>
            <person name="Caleb T."/>
            <person name="Canada A."/>
            <person name="Cardenas V."/>
            <person name="Carter K."/>
            <person name="Chacko J."/>
            <person name="Chandrabose M.N."/>
            <person name="Chavez D."/>
            <person name="Chavez A."/>
            <person name="Chen L."/>
            <person name="Chu H.-S."/>
            <person name="Claassen K.J."/>
            <person name="Cockrell R."/>
            <person name="Collins M."/>
            <person name="Cooper J.A."/>
            <person name="Cree A."/>
            <person name="Curry S.M."/>
            <person name="Da Y."/>
            <person name="Dao M.D."/>
            <person name="Das B."/>
            <person name="Davila M.-L."/>
            <person name="Davy-Carroll L."/>
            <person name="Denson S."/>
            <person name="Dinh H."/>
            <person name="Ebong V.E."/>
            <person name="Edwards J.R."/>
            <person name="Egan A."/>
            <person name="El-Daye J."/>
            <person name="Escobedo L."/>
            <person name="Fernandez S."/>
            <person name="Fernando P.R."/>
            <person name="Flagg N."/>
            <person name="Forbes L.D."/>
            <person name="Fowler R.G."/>
            <person name="Fu Q."/>
            <person name="Gabisi R.A."/>
            <person name="Ganer J."/>
            <person name="Garbino Pronczuk A."/>
            <person name="Garcia R.M."/>
            <person name="Garner T."/>
            <person name="Garrett T.E."/>
            <person name="Gonzalez D.A."/>
            <person name="Hamid H."/>
            <person name="Hawkins E.S."/>
            <person name="Hirani K."/>
            <person name="Hogues M.E."/>
            <person name="Hollins B."/>
            <person name="Hsiao C.-H."/>
            <person name="Jabil R."/>
            <person name="James M.L."/>
            <person name="Jhangiani S.N."/>
            <person name="Johnson B."/>
            <person name="Johnson Q."/>
            <person name="Joshi V."/>
            <person name="Kalu J.B."/>
            <person name="Kam C."/>
            <person name="Kashfia A."/>
            <person name="Keebler J."/>
            <person name="Kisamo H."/>
            <person name="Kovar C.L."/>
            <person name="Lago L.A."/>
            <person name="Lai C.-Y."/>
            <person name="Laidlaw J."/>
            <person name="Lara F."/>
            <person name="Le T.-K."/>
            <person name="Lee S.L."/>
            <person name="Legall F.H."/>
            <person name="Lemon S.J."/>
            <person name="Lewis L.R."/>
            <person name="Li B."/>
            <person name="Liu Y."/>
            <person name="Liu Y.-S."/>
            <person name="Lopez J."/>
            <person name="Lozado R.J."/>
            <person name="Lu J."/>
            <person name="Madu R.C."/>
            <person name="Maheshwari M."/>
            <person name="Maheshwari R."/>
            <person name="Malloy K."/>
            <person name="Martinez E."/>
            <person name="Mathew T."/>
            <person name="Mercado I.C."/>
            <person name="Mercado C."/>
            <person name="Meyer B."/>
            <person name="Montgomery K."/>
            <person name="Morgan M.B."/>
            <person name="Munidasa M."/>
            <person name="Nazareth L.V."/>
            <person name="Nelson J."/>
            <person name="Ng B.M."/>
            <person name="Nguyen N.B."/>
            <person name="Nguyen P.Q."/>
            <person name="Nguyen T."/>
            <person name="Obregon M."/>
            <person name="Okwuonu G.O."/>
            <person name="Onwere C.G."/>
            <person name="Orozco G."/>
            <person name="Parra A."/>
            <person name="Patel S."/>
            <person name="Patil S."/>
            <person name="Perez A."/>
            <person name="Perez Y."/>
            <person name="Pham C."/>
            <person name="Primus E.L."/>
            <person name="Pu L.-L."/>
            <person name="Puazo M."/>
            <person name="Qin X."/>
            <person name="Quiroz J.B."/>
            <person name="Reese J."/>
            <person name="Richards S."/>
            <person name="Rives C.M."/>
            <person name="Robberts R."/>
            <person name="Ruiz S.J."/>
            <person name="Ruiz M.J."/>
            <person name="Santibanez J."/>
            <person name="Schneider B.W."/>
            <person name="Sisson I."/>
            <person name="Smith M."/>
            <person name="Sodergren E."/>
            <person name="Song X.-Z."/>
            <person name="Song B.B."/>
            <person name="Summersgill H."/>
            <person name="Thelus R."/>
            <person name="Thornton R.D."/>
            <person name="Trejos Z.Y."/>
            <person name="Usmani K."/>
            <person name="Vattathil S."/>
            <person name="Villasana D."/>
            <person name="Walker D.L."/>
            <person name="Wang S."/>
            <person name="Wang K."/>
            <person name="White C.S."/>
            <person name="Williams A.C."/>
            <person name="Williamson J."/>
            <person name="Wilson K."/>
            <person name="Woghiren I.O."/>
            <person name="Woodworth J.R."/>
            <person name="Worley K.C."/>
            <person name="Wright R.A."/>
            <person name="Wu W."/>
            <person name="Young L."/>
            <person name="Zhang L."/>
            <person name="Zhang J."/>
            <person name="Zhu Y."/>
            <person name="Muzny D.M."/>
            <person name="Weinstock G."/>
            <person name="Gibbs R.A."/>
        </authorList>
    </citation>
    <scope>NUCLEOTIDE SEQUENCE [LARGE SCALE GENOMIC DNA]</scope>
    <source>
        <strain evidence="10">LSR1</strain>
    </source>
</reference>